<organism evidence="2">
    <name type="scientific">Brassica oleracea</name>
    <name type="common">Wild cabbage</name>
    <dbReference type="NCBI Taxonomy" id="3712"/>
    <lineage>
        <taxon>Eukaryota</taxon>
        <taxon>Viridiplantae</taxon>
        <taxon>Streptophyta</taxon>
        <taxon>Embryophyta</taxon>
        <taxon>Tracheophyta</taxon>
        <taxon>Spermatophyta</taxon>
        <taxon>Magnoliopsida</taxon>
        <taxon>eudicotyledons</taxon>
        <taxon>Gunneridae</taxon>
        <taxon>Pentapetalae</taxon>
        <taxon>rosids</taxon>
        <taxon>malvids</taxon>
        <taxon>Brassicales</taxon>
        <taxon>Brassicaceae</taxon>
        <taxon>Brassiceae</taxon>
        <taxon>Brassica</taxon>
    </lineage>
</organism>
<protein>
    <submittedName>
        <fullName evidence="2">Uncharacterized protein</fullName>
    </submittedName>
</protein>
<feature type="region of interest" description="Disordered" evidence="1">
    <location>
        <begin position="1"/>
        <end position="20"/>
    </location>
</feature>
<dbReference type="EMBL" id="LR031877">
    <property type="protein sequence ID" value="VDD47231.1"/>
    <property type="molecule type" value="Genomic_DNA"/>
</dbReference>
<reference evidence="2" key="1">
    <citation type="submission" date="2018-11" db="EMBL/GenBank/DDBJ databases">
        <authorList>
            <consortium name="Genoscope - CEA"/>
            <person name="William W."/>
        </authorList>
    </citation>
    <scope>NUCLEOTIDE SEQUENCE</scope>
</reference>
<sequence>MSRITTKLKRAKGQECSSQDVLSQEGDNIIILIRRSKGDSVPSPPSNSILIMFMTTTTTPQLSTT</sequence>
<feature type="compositionally biased region" description="Basic residues" evidence="1">
    <location>
        <begin position="1"/>
        <end position="11"/>
    </location>
</feature>
<accession>A0A3P6FJB2</accession>
<gene>
    <name evidence="2" type="ORF">BOLC5T34778H</name>
</gene>
<name>A0A3P6FJB2_BRAOL</name>
<proteinExistence type="predicted"/>
<dbReference type="AlphaFoldDB" id="A0A3P6FJB2"/>
<evidence type="ECO:0000313" key="2">
    <source>
        <dbReference type="EMBL" id="VDD47231.1"/>
    </source>
</evidence>
<evidence type="ECO:0000256" key="1">
    <source>
        <dbReference type="SAM" id="MobiDB-lite"/>
    </source>
</evidence>